<accession>A0AAW2P1H6</accession>
<reference evidence="2" key="1">
    <citation type="submission" date="2020-06" db="EMBL/GenBank/DDBJ databases">
        <authorList>
            <person name="Li T."/>
            <person name="Hu X."/>
            <person name="Zhang T."/>
            <person name="Song X."/>
            <person name="Zhang H."/>
            <person name="Dai N."/>
            <person name="Sheng W."/>
            <person name="Hou X."/>
            <person name="Wei L."/>
        </authorList>
    </citation>
    <scope>NUCLEOTIDE SEQUENCE</scope>
    <source>
        <strain evidence="2">G02</strain>
        <tissue evidence="2">Leaf</tissue>
    </source>
</reference>
<name>A0AAW2P1H6_SESRA</name>
<feature type="non-terminal residue" evidence="2">
    <location>
        <position position="507"/>
    </location>
</feature>
<reference evidence="2" key="2">
    <citation type="journal article" date="2024" name="Plant">
        <title>Genomic evolution and insights into agronomic trait innovations of Sesamum species.</title>
        <authorList>
            <person name="Miao H."/>
            <person name="Wang L."/>
            <person name="Qu L."/>
            <person name="Liu H."/>
            <person name="Sun Y."/>
            <person name="Le M."/>
            <person name="Wang Q."/>
            <person name="Wei S."/>
            <person name="Zheng Y."/>
            <person name="Lin W."/>
            <person name="Duan Y."/>
            <person name="Cao H."/>
            <person name="Xiong S."/>
            <person name="Wang X."/>
            <person name="Wei L."/>
            <person name="Li C."/>
            <person name="Ma Q."/>
            <person name="Ju M."/>
            <person name="Zhao R."/>
            <person name="Li G."/>
            <person name="Mu C."/>
            <person name="Tian Q."/>
            <person name="Mei H."/>
            <person name="Zhang T."/>
            <person name="Gao T."/>
            <person name="Zhang H."/>
        </authorList>
    </citation>
    <scope>NUCLEOTIDE SEQUENCE</scope>
    <source>
        <strain evidence="2">G02</strain>
    </source>
</reference>
<proteinExistence type="predicted"/>
<dbReference type="PANTHER" id="PTHR33924:SF1">
    <property type="entry name" value="DNA-DIRECTED RNA POLYMERASE SUBUNIT BETA"/>
    <property type="match status" value="1"/>
</dbReference>
<dbReference type="PANTHER" id="PTHR33924">
    <property type="entry name" value="CATION-TRANSPORTING ATPASE"/>
    <property type="match status" value="1"/>
</dbReference>
<dbReference type="AlphaFoldDB" id="A0AAW2P1H6"/>
<comment type="caution">
    <text evidence="2">The sequence shown here is derived from an EMBL/GenBank/DDBJ whole genome shotgun (WGS) entry which is preliminary data.</text>
</comment>
<gene>
    <name evidence="2" type="ORF">Sradi_4117100</name>
</gene>
<dbReference type="EMBL" id="JACGWJ010000018">
    <property type="protein sequence ID" value="KAL0349679.1"/>
    <property type="molecule type" value="Genomic_DNA"/>
</dbReference>
<organism evidence="2">
    <name type="scientific">Sesamum radiatum</name>
    <name type="common">Black benniseed</name>
    <dbReference type="NCBI Taxonomy" id="300843"/>
    <lineage>
        <taxon>Eukaryota</taxon>
        <taxon>Viridiplantae</taxon>
        <taxon>Streptophyta</taxon>
        <taxon>Embryophyta</taxon>
        <taxon>Tracheophyta</taxon>
        <taxon>Spermatophyta</taxon>
        <taxon>Magnoliopsida</taxon>
        <taxon>eudicotyledons</taxon>
        <taxon>Gunneridae</taxon>
        <taxon>Pentapetalae</taxon>
        <taxon>asterids</taxon>
        <taxon>lamiids</taxon>
        <taxon>Lamiales</taxon>
        <taxon>Pedaliaceae</taxon>
        <taxon>Sesamum</taxon>
    </lineage>
</organism>
<protein>
    <submittedName>
        <fullName evidence="2">Uncharacterized protein</fullName>
    </submittedName>
</protein>
<sequence>MPPPPLPHLSKLNFPLRFLSSSTPFHSSYASRFKNLSKYCILNISAAGTAALLPKIPQVSSVFLKGGFWGEKNGITSFDCSDRDLVKRIRAAPRPCTEINSLKGNIICGISRIPNENRDPSVPRSLVGADTDCIDSHCSKGKNVATGNKKVHGGDKDIKILDISGGCVVSQSVDELDIVDNDLVDNTVDIVHPEDDALRPIDKIAGRHSVDANFMDLEGRRTVNSISAEADGCGKLDSLQENMILGMAEVVNENKFPSLEHSVDKNPVDLMIIGGGELELGSSKVSDEENEPNLLDLHRGNAVQCINVEENDELGDSFHADTSRTVSETGLDCPRDGKDCNGDEVNASPEGTQTDISSYNNDLDDQNADNFVLSQSGSIDCTILPDSEESRVFGVDRSAKLKKVDECAHMSGGPDSIRACPCSFCTKAAYIWLDLHQQDIKARLSAIKKSQKEAIILAERSCRNMVADKHGAESSSRVSKLESHLTYQWRSLFQHMADIWEEEGNKL</sequence>
<evidence type="ECO:0000256" key="1">
    <source>
        <dbReference type="SAM" id="MobiDB-lite"/>
    </source>
</evidence>
<feature type="region of interest" description="Disordered" evidence="1">
    <location>
        <begin position="323"/>
        <end position="355"/>
    </location>
</feature>
<evidence type="ECO:0000313" key="2">
    <source>
        <dbReference type="EMBL" id="KAL0349679.1"/>
    </source>
</evidence>